<dbReference type="Pfam" id="PF13191">
    <property type="entry name" value="AAA_16"/>
    <property type="match status" value="1"/>
</dbReference>
<dbReference type="RefSeq" id="WP_155095446.1">
    <property type="nucleotide sequence ID" value="NZ_WMIE01000004.1"/>
</dbReference>
<dbReference type="GO" id="GO:0004016">
    <property type="term" value="F:adenylate cyclase activity"/>
    <property type="evidence" value="ECO:0007669"/>
    <property type="project" value="TreeGrafter"/>
</dbReference>
<dbReference type="Proteomes" id="UP000478183">
    <property type="component" value="Unassembled WGS sequence"/>
</dbReference>
<sequence>MKSAEVRLRLEGERRQVTALFYDIVGSTEILMRSDPEQYLRSVTALNAAAETIVTNFGGFLYQKLGDGGCCFFGYPKQSEDAAENAIDAALELLRKVSRRTRKAADNFDLRIGIATGVVVFSSNSDEIVGTAPVLAARLQAEAEANSVLVAETTFELTRSKFVYNRIGEVKLKGFATPNILWQPEAKRQGPSQQAGNINRAMVGRAQELATLHSAWKAARAGNGQAFAIIGEAGIGKSRLVSELLGSVEGKGVVLQCNKRFEGQPLYPLVTFLDNLIDFSALKAAGSDALGDAFRAAGIDIDLAAVETMRGFAVARSGASARNIRVTDMTGSVFRNSVIDAAIQVLCPCMSAGPILIVMEDVNWADEMTLELLDRLNAMAATLPILVVATSRHARADDTATGLSLGGLPPTEMRDLIAAVWESKPPAGLSDFVLKQCDGMPLYAEQLTDFLRAKYNADQHVTAWKDLLAEGGVSSLNDLLSSRLASAGEARRVAQFASVIGRNFTSDLLAKLLPQPDRDGLASHMQVLSALGIIEHSPNQAEGYQFRQALLQEAAYNSLLKSDRRKIHERIANLLVDKTVPPLPAAIAAWQCAEAGRHADAVQFALKAAEACVLQSAMKEASLSLDLCGREITRMSRRHPERHEFFLTMLELQAVVATALEGEGSDKARRIYSRTMQLARLRPPSTRQGHFPAYWGWWFTAPNVRTQQQRARILVDDMRMVNDGEVRMQSFHCAWATSFHAGDHAFCLDCVEQGLELYDPDLAVRNRAFFGGHDAKICGLGERALSQLLTDRVEASEDAISQSLDYAASIDHVGSLVHAIYYALVHRHCQGRYEEVHVLGEQMLMLAEKHGLAASKARAEMYCGWAELIGAKDKRGAIRFREALLLHQRTATDDNLSIHSDMHSQVLEMTGHPSEALSVIEAAINLGRKSGQTFWLAELYRRKAQLRQSLGDRPTSLRRDLAHAVKIANSQGAAWLLKRAEADLGRIG</sequence>
<keyword evidence="2" id="KW-0067">ATP-binding</keyword>
<dbReference type="AlphaFoldDB" id="A0A6L6JDW7"/>
<keyword evidence="5" id="KW-1185">Reference proteome</keyword>
<dbReference type="Gene3D" id="3.30.70.1230">
    <property type="entry name" value="Nucleotide cyclase"/>
    <property type="match status" value="1"/>
</dbReference>
<dbReference type="PANTHER" id="PTHR16305">
    <property type="entry name" value="TESTICULAR SOLUBLE ADENYLYL CYCLASE"/>
    <property type="match status" value="1"/>
</dbReference>
<evidence type="ECO:0000256" key="2">
    <source>
        <dbReference type="ARBA" id="ARBA00022840"/>
    </source>
</evidence>
<dbReference type="CDD" id="cd07302">
    <property type="entry name" value="CHD"/>
    <property type="match status" value="1"/>
</dbReference>
<dbReference type="GO" id="GO:0035556">
    <property type="term" value="P:intracellular signal transduction"/>
    <property type="evidence" value="ECO:0007669"/>
    <property type="project" value="InterPro"/>
</dbReference>
<dbReference type="SMART" id="SM00044">
    <property type="entry name" value="CYCc"/>
    <property type="match status" value="1"/>
</dbReference>
<proteinExistence type="predicted"/>
<dbReference type="SUPFAM" id="SSF55073">
    <property type="entry name" value="Nucleotide cyclase"/>
    <property type="match status" value="1"/>
</dbReference>
<organism evidence="4 5">
    <name type="scientific">Paracoccus aestuariivivens</name>
    <dbReference type="NCBI Taxonomy" id="1820333"/>
    <lineage>
        <taxon>Bacteria</taxon>
        <taxon>Pseudomonadati</taxon>
        <taxon>Pseudomonadota</taxon>
        <taxon>Alphaproteobacteria</taxon>
        <taxon>Rhodobacterales</taxon>
        <taxon>Paracoccaceae</taxon>
        <taxon>Paracoccus</taxon>
    </lineage>
</organism>
<evidence type="ECO:0000259" key="3">
    <source>
        <dbReference type="PROSITE" id="PS50125"/>
    </source>
</evidence>
<dbReference type="GO" id="GO:0005524">
    <property type="term" value="F:ATP binding"/>
    <property type="evidence" value="ECO:0007669"/>
    <property type="project" value="UniProtKB-KW"/>
</dbReference>
<dbReference type="PANTHER" id="PTHR16305:SF28">
    <property type="entry name" value="GUANYLATE CYCLASE DOMAIN-CONTAINING PROTEIN"/>
    <property type="match status" value="1"/>
</dbReference>
<keyword evidence="1" id="KW-0547">Nucleotide-binding</keyword>
<reference evidence="4 5" key="1">
    <citation type="submission" date="2019-11" db="EMBL/GenBank/DDBJ databases">
        <authorList>
            <person name="Dong K."/>
        </authorList>
    </citation>
    <scope>NUCLEOTIDE SEQUENCE [LARGE SCALE GENOMIC DNA]</scope>
    <source>
        <strain evidence="4 5">NBRC 111993</strain>
    </source>
</reference>
<evidence type="ECO:0000256" key="1">
    <source>
        <dbReference type="ARBA" id="ARBA00022741"/>
    </source>
</evidence>
<accession>A0A6L6JDW7</accession>
<comment type="caution">
    <text evidence="4">The sequence shown here is derived from an EMBL/GenBank/DDBJ whole genome shotgun (WGS) entry which is preliminary data.</text>
</comment>
<dbReference type="InterPro" id="IPR027417">
    <property type="entry name" value="P-loop_NTPase"/>
</dbReference>
<dbReference type="InterPro" id="IPR029787">
    <property type="entry name" value="Nucleotide_cyclase"/>
</dbReference>
<dbReference type="SUPFAM" id="SSF52540">
    <property type="entry name" value="P-loop containing nucleoside triphosphate hydrolases"/>
    <property type="match status" value="1"/>
</dbReference>
<dbReference type="EMBL" id="WMIE01000004">
    <property type="protein sequence ID" value="MTH78101.1"/>
    <property type="molecule type" value="Genomic_DNA"/>
</dbReference>
<dbReference type="PROSITE" id="PS50125">
    <property type="entry name" value="GUANYLATE_CYCLASE_2"/>
    <property type="match status" value="1"/>
</dbReference>
<protein>
    <submittedName>
        <fullName evidence="4">AAA family ATPase</fullName>
    </submittedName>
</protein>
<dbReference type="OrthoDB" id="341967at2"/>
<evidence type="ECO:0000313" key="5">
    <source>
        <dbReference type="Proteomes" id="UP000478183"/>
    </source>
</evidence>
<evidence type="ECO:0000313" key="4">
    <source>
        <dbReference type="EMBL" id="MTH78101.1"/>
    </source>
</evidence>
<dbReference type="GO" id="GO:0009190">
    <property type="term" value="P:cyclic nucleotide biosynthetic process"/>
    <property type="evidence" value="ECO:0007669"/>
    <property type="project" value="InterPro"/>
</dbReference>
<feature type="domain" description="Guanylate cyclase" evidence="3">
    <location>
        <begin position="18"/>
        <end position="140"/>
    </location>
</feature>
<dbReference type="InterPro" id="IPR001054">
    <property type="entry name" value="A/G_cyclase"/>
</dbReference>
<name>A0A6L6JDW7_9RHOB</name>
<dbReference type="InterPro" id="IPR041664">
    <property type="entry name" value="AAA_16"/>
</dbReference>
<dbReference type="Pfam" id="PF00211">
    <property type="entry name" value="Guanylate_cyc"/>
    <property type="match status" value="1"/>
</dbReference>
<gene>
    <name evidence="4" type="ORF">GL286_10205</name>
</gene>
<dbReference type="GO" id="GO:0005737">
    <property type="term" value="C:cytoplasm"/>
    <property type="evidence" value="ECO:0007669"/>
    <property type="project" value="TreeGrafter"/>
</dbReference>